<comment type="caution">
    <text evidence="1">The sequence shown here is derived from an EMBL/GenBank/DDBJ whole genome shotgun (WGS) entry which is preliminary data.</text>
</comment>
<evidence type="ECO:0000313" key="1">
    <source>
        <dbReference type="EMBL" id="GBP24841.1"/>
    </source>
</evidence>
<protein>
    <submittedName>
        <fullName evidence="1">Uncharacterized protein</fullName>
    </submittedName>
</protein>
<sequence>MALLSTPEDIIIIIFGGLYAESFTLTRCESEAANHCLLIGHESKQTQTQSFKEAAHSIAKAPRALDAVRANTKGVLCKGGASVDNKQYRVVRATGARVERSVNRRRSIRFYCASVGGDRQ</sequence>
<keyword evidence="2" id="KW-1185">Reference proteome</keyword>
<accession>A0A4C1UEG2</accession>
<proteinExistence type="predicted"/>
<gene>
    <name evidence="1" type="ORF">EVAR_14174_1</name>
</gene>
<dbReference type="AlphaFoldDB" id="A0A4C1UEG2"/>
<name>A0A4C1UEG2_EUMVA</name>
<organism evidence="1 2">
    <name type="scientific">Eumeta variegata</name>
    <name type="common">Bagworm moth</name>
    <name type="synonym">Eumeta japonica</name>
    <dbReference type="NCBI Taxonomy" id="151549"/>
    <lineage>
        <taxon>Eukaryota</taxon>
        <taxon>Metazoa</taxon>
        <taxon>Ecdysozoa</taxon>
        <taxon>Arthropoda</taxon>
        <taxon>Hexapoda</taxon>
        <taxon>Insecta</taxon>
        <taxon>Pterygota</taxon>
        <taxon>Neoptera</taxon>
        <taxon>Endopterygota</taxon>
        <taxon>Lepidoptera</taxon>
        <taxon>Glossata</taxon>
        <taxon>Ditrysia</taxon>
        <taxon>Tineoidea</taxon>
        <taxon>Psychidae</taxon>
        <taxon>Oiketicinae</taxon>
        <taxon>Eumeta</taxon>
    </lineage>
</organism>
<evidence type="ECO:0000313" key="2">
    <source>
        <dbReference type="Proteomes" id="UP000299102"/>
    </source>
</evidence>
<reference evidence="1 2" key="1">
    <citation type="journal article" date="2019" name="Commun. Biol.">
        <title>The bagworm genome reveals a unique fibroin gene that provides high tensile strength.</title>
        <authorList>
            <person name="Kono N."/>
            <person name="Nakamura H."/>
            <person name="Ohtoshi R."/>
            <person name="Tomita M."/>
            <person name="Numata K."/>
            <person name="Arakawa K."/>
        </authorList>
    </citation>
    <scope>NUCLEOTIDE SEQUENCE [LARGE SCALE GENOMIC DNA]</scope>
</reference>
<dbReference type="EMBL" id="BGZK01000166">
    <property type="protein sequence ID" value="GBP24841.1"/>
    <property type="molecule type" value="Genomic_DNA"/>
</dbReference>
<dbReference type="Proteomes" id="UP000299102">
    <property type="component" value="Unassembled WGS sequence"/>
</dbReference>